<evidence type="ECO:0000313" key="1">
    <source>
        <dbReference type="EMBL" id="NHZ66905.1"/>
    </source>
</evidence>
<comment type="caution">
    <text evidence="1">The sequence shown here is derived from an EMBL/GenBank/DDBJ whole genome shotgun (WGS) entry which is preliminary data.</text>
</comment>
<evidence type="ECO:0008006" key="3">
    <source>
        <dbReference type="Google" id="ProtNLM"/>
    </source>
</evidence>
<dbReference type="RefSeq" id="WP_167240970.1">
    <property type="nucleotide sequence ID" value="NZ_WHJF01000192.1"/>
</dbReference>
<keyword evidence="2" id="KW-1185">Reference proteome</keyword>
<reference evidence="1 2" key="1">
    <citation type="submission" date="2019-10" db="EMBL/GenBank/DDBJ databases">
        <title>Taxonomy of Antarctic Massilia spp.: description of Massilia rubra sp. nov., Massilia aquatica sp. nov., Massilia mucilaginosa sp. nov., Massilia frigida sp. nov. isolated from streams, lakes and regoliths.</title>
        <authorList>
            <person name="Holochova P."/>
            <person name="Sedlacek I."/>
            <person name="Kralova S."/>
            <person name="Maslanova I."/>
            <person name="Busse H.-J."/>
            <person name="Stankova E."/>
            <person name="Vrbovska V."/>
            <person name="Kovarovic V."/>
            <person name="Bartak M."/>
            <person name="Svec P."/>
            <person name="Pantucek R."/>
        </authorList>
    </citation>
    <scope>NUCLEOTIDE SEQUENCE [LARGE SCALE GENOMIC DNA]</scope>
    <source>
        <strain evidence="1 2">CCM 8694</strain>
    </source>
</reference>
<sequence>MNSAIPLRKARYLLGLTTAEAGQYVHVTRKTWEAWEAKEANGLAVPPAAMELFFSKLDALARRLVDGRQYDSQREMVVVFRRDKGTGGDVPIDVVSTDGYLGNDQDALGYHIIKSLAVDRAGKPYVHRMRYEDAHNQHVLNFCRRHTSVAN</sequence>
<dbReference type="Proteomes" id="UP000610594">
    <property type="component" value="Unassembled WGS sequence"/>
</dbReference>
<dbReference type="EMBL" id="WHJF01000192">
    <property type="protein sequence ID" value="NHZ66905.1"/>
    <property type="molecule type" value="Genomic_DNA"/>
</dbReference>
<proteinExistence type="predicted"/>
<organism evidence="1 2">
    <name type="scientific">Massilia genomosp. 1</name>
    <dbReference type="NCBI Taxonomy" id="2609280"/>
    <lineage>
        <taxon>Bacteria</taxon>
        <taxon>Pseudomonadati</taxon>
        <taxon>Pseudomonadota</taxon>
        <taxon>Betaproteobacteria</taxon>
        <taxon>Burkholderiales</taxon>
        <taxon>Oxalobacteraceae</taxon>
        <taxon>Telluria group</taxon>
        <taxon>Massilia</taxon>
    </lineage>
</organism>
<protein>
    <recommendedName>
        <fullName evidence="3">DUF1870 family protein</fullName>
    </recommendedName>
</protein>
<name>A0ABX0N4F0_9BURK</name>
<dbReference type="Gene3D" id="1.10.3100.10">
    <property type="entry name" value="Putative cytoplasmic protein"/>
    <property type="match status" value="1"/>
</dbReference>
<accession>A0ABX0N4F0</accession>
<gene>
    <name evidence="1" type="ORF">F1735_32285</name>
</gene>
<evidence type="ECO:0000313" key="2">
    <source>
        <dbReference type="Proteomes" id="UP000610594"/>
    </source>
</evidence>
<dbReference type="InterPro" id="IPR027910">
    <property type="entry name" value="YdiL_sf"/>
</dbReference>